<feature type="compositionally biased region" description="Low complexity" evidence="2">
    <location>
        <begin position="218"/>
        <end position="231"/>
    </location>
</feature>
<evidence type="ECO:0000256" key="1">
    <source>
        <dbReference type="ARBA" id="ARBA00022737"/>
    </source>
</evidence>
<keyword evidence="5" id="KW-1185">Reference proteome</keyword>
<evidence type="ECO:0000313" key="5">
    <source>
        <dbReference type="Proteomes" id="UP000046393"/>
    </source>
</evidence>
<protein>
    <submittedName>
        <fullName evidence="6">Col_cuticle_N domain-containing protein</fullName>
    </submittedName>
</protein>
<dbReference type="STRING" id="451379.A0A0N5AQ22"/>
<dbReference type="WBParaSite" id="SMUV_0000676701-mRNA-1">
    <property type="protein sequence ID" value="SMUV_0000676701-mRNA-1"/>
    <property type="gene ID" value="SMUV_0000676701"/>
</dbReference>
<feature type="compositionally biased region" description="Pro residues" evidence="2">
    <location>
        <begin position="249"/>
        <end position="283"/>
    </location>
</feature>
<accession>A0A0N5AQ22</accession>
<dbReference type="InterPro" id="IPR008160">
    <property type="entry name" value="Collagen"/>
</dbReference>
<dbReference type="PANTHER" id="PTHR24637">
    <property type="entry name" value="COLLAGEN"/>
    <property type="match status" value="1"/>
</dbReference>
<dbReference type="InterPro" id="IPR002486">
    <property type="entry name" value="Col_cuticle_N"/>
</dbReference>
<dbReference type="SMART" id="SM01088">
    <property type="entry name" value="Col_cuticle_N"/>
    <property type="match status" value="1"/>
</dbReference>
<evidence type="ECO:0000256" key="2">
    <source>
        <dbReference type="SAM" id="MobiDB-lite"/>
    </source>
</evidence>
<dbReference type="Proteomes" id="UP000046393">
    <property type="component" value="Unplaced"/>
</dbReference>
<evidence type="ECO:0000313" key="6">
    <source>
        <dbReference type="WBParaSite" id="SMUV_0000676701-mRNA-1"/>
    </source>
</evidence>
<proteinExistence type="predicted"/>
<feature type="region of interest" description="Disordered" evidence="2">
    <location>
        <begin position="86"/>
        <end position="108"/>
    </location>
</feature>
<organism evidence="5 6">
    <name type="scientific">Syphacia muris</name>
    <dbReference type="NCBI Taxonomy" id="451379"/>
    <lineage>
        <taxon>Eukaryota</taxon>
        <taxon>Metazoa</taxon>
        <taxon>Ecdysozoa</taxon>
        <taxon>Nematoda</taxon>
        <taxon>Chromadorea</taxon>
        <taxon>Rhabditida</taxon>
        <taxon>Spirurina</taxon>
        <taxon>Oxyuridomorpha</taxon>
        <taxon>Oxyuroidea</taxon>
        <taxon>Oxyuridae</taxon>
        <taxon>Syphacia</taxon>
    </lineage>
</organism>
<keyword evidence="3" id="KW-0812">Transmembrane</keyword>
<evidence type="ECO:0000256" key="3">
    <source>
        <dbReference type="SAM" id="Phobius"/>
    </source>
</evidence>
<name>A0A0N5AQ22_9BILA</name>
<feature type="region of interest" description="Disordered" evidence="2">
    <location>
        <begin position="140"/>
        <end position="325"/>
    </location>
</feature>
<feature type="transmembrane region" description="Helical" evidence="3">
    <location>
        <begin position="21"/>
        <end position="43"/>
    </location>
</feature>
<keyword evidence="3" id="KW-1133">Transmembrane helix</keyword>
<sequence>MTHEADPKQKLYEAERLKTTAFFSIAISTVATLTAIIVVPMLYNYVQHVQAPLQDEVNFCVHRTETLWEQYTKLQKLTGVQGRLKRSTRHYSSGRTSHHRRTLARSAPLYTSMGAEGYGEVDITNNDKVCCGCGVGEPGPMGPPGPDGPDGHDGPPGRDGAPGRDAEPLAIPSPDDFCFDCPAGPPGPPGRQGPKGPRGQPGPRGPDGPPGPPGMQGPPGIQGPQGPAGEQGPPGPPGPDGVVHVVPGPDGPPGPPGPRGPPGPDGPPGAPGMDGPPGPPGPPGCDGLDGRPGQDGARGKPGERGPPGRDGGCDHCPSPRTAPGY</sequence>
<feature type="compositionally biased region" description="Basic and acidic residues" evidence="2">
    <location>
        <begin position="149"/>
        <end position="167"/>
    </location>
</feature>
<reference evidence="6" key="1">
    <citation type="submission" date="2017-02" db="UniProtKB">
        <authorList>
            <consortium name="WormBaseParasite"/>
        </authorList>
    </citation>
    <scope>IDENTIFICATION</scope>
</reference>
<keyword evidence="1" id="KW-0677">Repeat</keyword>
<feature type="compositionally biased region" description="Basic and acidic residues" evidence="2">
    <location>
        <begin position="297"/>
        <end position="313"/>
    </location>
</feature>
<feature type="compositionally biased region" description="Pro residues" evidence="2">
    <location>
        <begin position="203"/>
        <end position="216"/>
    </location>
</feature>
<feature type="domain" description="Nematode cuticle collagen N-terminal" evidence="4">
    <location>
        <begin position="19"/>
        <end position="71"/>
    </location>
</feature>
<dbReference type="Pfam" id="PF01391">
    <property type="entry name" value="Collagen"/>
    <property type="match status" value="1"/>
</dbReference>
<keyword evidence="3" id="KW-0472">Membrane</keyword>
<dbReference type="GO" id="GO:0042302">
    <property type="term" value="F:structural constituent of cuticle"/>
    <property type="evidence" value="ECO:0007669"/>
    <property type="project" value="InterPro"/>
</dbReference>
<dbReference type="Pfam" id="PF01484">
    <property type="entry name" value="Col_cuticle_N"/>
    <property type="match status" value="1"/>
</dbReference>
<evidence type="ECO:0000259" key="4">
    <source>
        <dbReference type="SMART" id="SM01088"/>
    </source>
</evidence>
<dbReference type="PANTHER" id="PTHR24637:SF301">
    <property type="entry name" value="NEMATODE CUTICLE COLLAGEN N-TERMINAL DOMAIN-CONTAINING PROTEIN"/>
    <property type="match status" value="1"/>
</dbReference>
<dbReference type="AlphaFoldDB" id="A0A0N5AQ22"/>